<keyword evidence="4" id="KW-1185">Reference proteome</keyword>
<sequence>MAPLHDIPSPTGSDISPSSLDELEANLAGSLEAVRQARARGPKEVQMLRRNAADYNDVGLIIVVAVKLWSAIWYLAVRLFVLGVVFVISFIMGGMFGLQPQGEGFIAENETGQNVSESSGVSEALQRAKPPSSGGYRGCNSVAGFIDNSPSLVLRIGNAFALNRSPFHHFDLRLESITARMCCLAVGRIAKIRHPIVNVTYKMEGKQTMRTMRLRLQLKIEIVD</sequence>
<dbReference type="AlphaFoldDB" id="A0AAW0AGC7"/>
<evidence type="ECO:0000313" key="3">
    <source>
        <dbReference type="EMBL" id="KAK7008452.1"/>
    </source>
</evidence>
<keyword evidence="1" id="KW-0472">Membrane</keyword>
<gene>
    <name evidence="2" type="ORF">R3P38DRAFT_2791312</name>
    <name evidence="3" type="ORF">R3P38DRAFT_2791343</name>
</gene>
<proteinExistence type="predicted"/>
<keyword evidence="1" id="KW-1133">Transmembrane helix</keyword>
<dbReference type="EMBL" id="JAWWNJ010000067">
    <property type="protein sequence ID" value="KAK7008452.1"/>
    <property type="molecule type" value="Genomic_DNA"/>
</dbReference>
<feature type="transmembrane region" description="Helical" evidence="1">
    <location>
        <begin position="55"/>
        <end position="74"/>
    </location>
</feature>
<dbReference type="Proteomes" id="UP001362999">
    <property type="component" value="Unassembled WGS sequence"/>
</dbReference>
<protein>
    <submittedName>
        <fullName evidence="2">Uncharacterized protein</fullName>
    </submittedName>
</protein>
<comment type="caution">
    <text evidence="2">The sequence shown here is derived from an EMBL/GenBank/DDBJ whole genome shotgun (WGS) entry which is preliminary data.</text>
</comment>
<evidence type="ECO:0000256" key="1">
    <source>
        <dbReference type="SAM" id="Phobius"/>
    </source>
</evidence>
<evidence type="ECO:0000313" key="4">
    <source>
        <dbReference type="Proteomes" id="UP001362999"/>
    </source>
</evidence>
<organism evidence="2 4">
    <name type="scientific">Favolaschia claudopus</name>
    <dbReference type="NCBI Taxonomy" id="2862362"/>
    <lineage>
        <taxon>Eukaryota</taxon>
        <taxon>Fungi</taxon>
        <taxon>Dikarya</taxon>
        <taxon>Basidiomycota</taxon>
        <taxon>Agaricomycotina</taxon>
        <taxon>Agaricomycetes</taxon>
        <taxon>Agaricomycetidae</taxon>
        <taxon>Agaricales</taxon>
        <taxon>Marasmiineae</taxon>
        <taxon>Mycenaceae</taxon>
        <taxon>Favolaschia</taxon>
    </lineage>
</organism>
<reference evidence="2 4" key="1">
    <citation type="journal article" date="2024" name="J Genomics">
        <title>Draft genome sequencing and assembly of Favolaschia claudopus CIRM-BRFM 2984 isolated from oak limbs.</title>
        <authorList>
            <person name="Navarro D."/>
            <person name="Drula E."/>
            <person name="Chaduli D."/>
            <person name="Cazenave R."/>
            <person name="Ahrendt S."/>
            <person name="Wang J."/>
            <person name="Lipzen A."/>
            <person name="Daum C."/>
            <person name="Barry K."/>
            <person name="Grigoriev I.V."/>
            <person name="Favel A."/>
            <person name="Rosso M.N."/>
            <person name="Martin F."/>
        </authorList>
    </citation>
    <scope>NUCLEOTIDE SEQUENCE [LARGE SCALE GENOMIC DNA]</scope>
    <source>
        <strain evidence="2 4">CIRM-BRFM 2984</strain>
    </source>
</reference>
<accession>A0AAW0AGC7</accession>
<name>A0AAW0AGC7_9AGAR</name>
<keyword evidence="1" id="KW-0812">Transmembrane</keyword>
<dbReference type="EMBL" id="JAWWNJ010000067">
    <property type="protein sequence ID" value="KAK7008411.1"/>
    <property type="molecule type" value="Genomic_DNA"/>
</dbReference>
<evidence type="ECO:0000313" key="2">
    <source>
        <dbReference type="EMBL" id="KAK7008411.1"/>
    </source>
</evidence>
<feature type="transmembrane region" description="Helical" evidence="1">
    <location>
        <begin position="80"/>
        <end position="98"/>
    </location>
</feature>